<dbReference type="EMBL" id="JACHFJ010000013">
    <property type="protein sequence ID" value="MBB5374195.1"/>
    <property type="molecule type" value="Genomic_DNA"/>
</dbReference>
<evidence type="ECO:0000256" key="1">
    <source>
        <dbReference type="SAM" id="SignalP"/>
    </source>
</evidence>
<accession>A0A840VM49</accession>
<feature type="signal peptide" evidence="1">
    <location>
        <begin position="1"/>
        <end position="19"/>
    </location>
</feature>
<reference evidence="3 4" key="1">
    <citation type="submission" date="2020-08" db="EMBL/GenBank/DDBJ databases">
        <title>Genomic Encyclopedia of Type Strains, Phase IV (KMG-IV): sequencing the most valuable type-strain genomes for metagenomic binning, comparative biology and taxonomic classification.</title>
        <authorList>
            <person name="Goeker M."/>
        </authorList>
    </citation>
    <scope>NUCLEOTIDE SEQUENCE [LARGE SCALE GENOMIC DNA]</scope>
    <source>
        <strain evidence="3 4">DSM 27026</strain>
    </source>
</reference>
<feature type="domain" description="AB hydrolase-1" evidence="2">
    <location>
        <begin position="45"/>
        <end position="268"/>
    </location>
</feature>
<dbReference type="AlphaFoldDB" id="A0A840VM49"/>
<protein>
    <submittedName>
        <fullName evidence="3">Microsomal epoxide hydrolase</fullName>
        <ecNumber evidence="3">3.3.2.9</ecNumber>
    </submittedName>
</protein>
<dbReference type="PANTHER" id="PTHR43194:SF2">
    <property type="entry name" value="PEROXISOMAL MEMBRANE PROTEIN LPX1"/>
    <property type="match status" value="1"/>
</dbReference>
<dbReference type="Gene3D" id="3.40.50.1820">
    <property type="entry name" value="alpha/beta hydrolase"/>
    <property type="match status" value="1"/>
</dbReference>
<dbReference type="Proteomes" id="UP000553706">
    <property type="component" value="Unassembled WGS sequence"/>
</dbReference>
<dbReference type="PANTHER" id="PTHR43194">
    <property type="entry name" value="HYDROLASE ALPHA/BETA FOLD FAMILY"/>
    <property type="match status" value="1"/>
</dbReference>
<proteinExistence type="predicted"/>
<dbReference type="InterPro" id="IPR029058">
    <property type="entry name" value="AB_hydrolase_fold"/>
</dbReference>
<dbReference type="RefSeq" id="WP_183267209.1">
    <property type="nucleotide sequence ID" value="NZ_JACHFJ010000013.1"/>
</dbReference>
<sequence length="282" mass="31124">MRFWLSALLGLLLATPARAADYYFTTSDGARLHYTEAGPAGAPFLVFVPGWTMPGWIFSPQLKAFSQSYHVVLFDPRGQGSSEVTATGYNQDRRGEDLGELVDRLPGKVVVIGWSLGVLDTLAWIHQGGSDKLAGLVLIDNSVGETPAPVPQPGSRQPPMPVPRSREAKMRAFVEGMFRTCPAESYLNRLTVSCLRVPPAQAEELLRYPVPRSYWKDAILSTDVPLLYAVRPRLQGQAQNLLIDRPNTSIAIFPNAGHALFVDDASRFDALMRQFLETKARL</sequence>
<dbReference type="EC" id="3.3.2.9" evidence="3"/>
<evidence type="ECO:0000313" key="4">
    <source>
        <dbReference type="Proteomes" id="UP000553706"/>
    </source>
</evidence>
<keyword evidence="1" id="KW-0732">Signal</keyword>
<name>A0A840VM49_9PROT</name>
<dbReference type="InterPro" id="IPR000073">
    <property type="entry name" value="AB_hydrolase_1"/>
</dbReference>
<feature type="chain" id="PRO_5032394887" evidence="1">
    <location>
        <begin position="20"/>
        <end position="282"/>
    </location>
</feature>
<organism evidence="3 4">
    <name type="scientific">Acidocella aromatica</name>
    <dbReference type="NCBI Taxonomy" id="1303579"/>
    <lineage>
        <taxon>Bacteria</taxon>
        <taxon>Pseudomonadati</taxon>
        <taxon>Pseudomonadota</taxon>
        <taxon>Alphaproteobacteria</taxon>
        <taxon>Acetobacterales</taxon>
        <taxon>Acidocellaceae</taxon>
        <taxon>Acidocella</taxon>
    </lineage>
</organism>
<comment type="caution">
    <text evidence="3">The sequence shown here is derived from an EMBL/GenBank/DDBJ whole genome shotgun (WGS) entry which is preliminary data.</text>
</comment>
<dbReference type="GO" id="GO:0033961">
    <property type="term" value="F:cis-stilbene-oxide hydrolase activity"/>
    <property type="evidence" value="ECO:0007669"/>
    <property type="project" value="UniProtKB-EC"/>
</dbReference>
<evidence type="ECO:0000259" key="2">
    <source>
        <dbReference type="Pfam" id="PF12697"/>
    </source>
</evidence>
<gene>
    <name evidence="3" type="ORF">HNP71_002466</name>
</gene>
<keyword evidence="3" id="KW-0378">Hydrolase</keyword>
<keyword evidence="4" id="KW-1185">Reference proteome</keyword>
<dbReference type="InterPro" id="IPR050228">
    <property type="entry name" value="Carboxylesterase_BioH"/>
</dbReference>
<dbReference type="SUPFAM" id="SSF53474">
    <property type="entry name" value="alpha/beta-Hydrolases"/>
    <property type="match status" value="1"/>
</dbReference>
<dbReference type="Pfam" id="PF12697">
    <property type="entry name" value="Abhydrolase_6"/>
    <property type="match status" value="1"/>
</dbReference>
<evidence type="ECO:0000313" key="3">
    <source>
        <dbReference type="EMBL" id="MBB5374195.1"/>
    </source>
</evidence>